<evidence type="ECO:0000259" key="3">
    <source>
        <dbReference type="PROSITE" id="PS51688"/>
    </source>
</evidence>
<comment type="subcellular location">
    <subcellularLocation>
        <location evidence="1">Virion</location>
    </subcellularLocation>
</comment>
<dbReference type="KEGG" id="vg:77947854"/>
<dbReference type="RefSeq" id="YP_010671600.1">
    <property type="nucleotide sequence ID" value="NC_070969.1"/>
</dbReference>
<dbReference type="PROSITE" id="PS51688">
    <property type="entry name" value="ICA"/>
    <property type="match status" value="1"/>
</dbReference>
<name>A0A889IQI4_9CAUD</name>
<sequence length="378" mass="40099">MPLIANNAVSTLAAQLGTADTTIVLRAGSGSAFPSPTGGDWFPITIIMPSGDFEIARCTERNSDVLTVERGREGTSAKEFNVGDRIELRLTSGTLATMFSDLREDLQGEMQAGDAAVQSGASTALEGVRANLQQQITDNQASTTAALATKFDKAGGTITGNVTLTADLTTYRPASPGTGVIFLGNSGARYLHWDGSNYVMPGAHLYVNGNSVWTTGNFNPANYLPLSGGTITGGFQINSTAPQINLYDTDWGMRYLHSNGGLVGFLTSGGGWACYSDNSGNFIATANIGAYSDRKHKKRIRPIRGALALIERLRGVRYIDKRTGAQRVGVIAQEVREVLPEVVGSGPDGLHVDYGNIVGPLIEAVKELAARVRKLEGR</sequence>
<dbReference type="EMBL" id="MW460249">
    <property type="protein sequence ID" value="QRE00587.1"/>
    <property type="molecule type" value="Genomic_DNA"/>
</dbReference>
<organism evidence="4 5">
    <name type="scientific">Pseudomonas phage Itty13</name>
    <dbReference type="NCBI Taxonomy" id="2805750"/>
    <lineage>
        <taxon>Viruses</taxon>
        <taxon>Duplodnaviria</taxon>
        <taxon>Heunggongvirae</taxon>
        <taxon>Uroviricota</taxon>
        <taxon>Caudoviricetes</taxon>
        <taxon>Ittyvirus</taxon>
        <taxon>Ittyvirus itty13</taxon>
    </lineage>
</organism>
<dbReference type="Proteomes" id="UP000610026">
    <property type="component" value="Segment"/>
</dbReference>
<keyword evidence="2" id="KW-0946">Virion</keyword>
<dbReference type="Pfam" id="PF13884">
    <property type="entry name" value="Peptidase_S74"/>
    <property type="match status" value="1"/>
</dbReference>
<keyword evidence="2" id="KW-1227">Viral tail protein</keyword>
<dbReference type="GO" id="GO:0098015">
    <property type="term" value="C:virus tail"/>
    <property type="evidence" value="ECO:0007669"/>
    <property type="project" value="UniProtKB-KW"/>
</dbReference>
<keyword evidence="5" id="KW-1185">Reference proteome</keyword>
<evidence type="ECO:0000256" key="1">
    <source>
        <dbReference type="ARBA" id="ARBA00004328"/>
    </source>
</evidence>
<feature type="domain" description="Peptidase S74" evidence="3">
    <location>
        <begin position="292"/>
        <end position="378"/>
    </location>
</feature>
<evidence type="ECO:0000256" key="2">
    <source>
        <dbReference type="ARBA" id="ARBA00022732"/>
    </source>
</evidence>
<evidence type="ECO:0000313" key="5">
    <source>
        <dbReference type="Proteomes" id="UP000610026"/>
    </source>
</evidence>
<dbReference type="InterPro" id="IPR030392">
    <property type="entry name" value="S74_ICA"/>
</dbReference>
<dbReference type="GeneID" id="77947854"/>
<accession>A0A889IQI4</accession>
<protein>
    <recommendedName>
        <fullName evidence="3">Peptidase S74 domain-containing protein</fullName>
    </recommendedName>
</protein>
<proteinExistence type="predicted"/>
<reference evidence="4" key="1">
    <citation type="submission" date="2021-01" db="EMBL/GenBank/DDBJ databases">
        <authorList>
            <person name="Ben Porat S."/>
            <person name="Alkalay-Oren S."/>
            <person name="Coppenhagen-Glazer S."/>
            <person name="Hazan R."/>
        </authorList>
    </citation>
    <scope>NUCLEOTIDE SEQUENCE</scope>
</reference>
<evidence type="ECO:0000313" key="4">
    <source>
        <dbReference type="EMBL" id="QRE00587.1"/>
    </source>
</evidence>